<name>A0A4Q0T5E0_9BACT</name>
<gene>
    <name evidence="1" type="ORF">GRAN_0146</name>
</gene>
<reference evidence="1 2" key="1">
    <citation type="submission" date="2018-11" db="EMBL/GenBank/DDBJ databases">
        <authorList>
            <person name="Mardanov A.V."/>
            <person name="Ravin N.V."/>
            <person name="Dedysh S.N."/>
        </authorList>
    </citation>
    <scope>NUCLEOTIDE SEQUENCE [LARGE SCALE GENOMIC DNA]</scope>
    <source>
        <strain evidence="1 2">AF10</strain>
    </source>
</reference>
<accession>A0A4Q0T5E0</accession>
<sequence length="63" mass="7275">METRQLYLGRRNWEAGRGIRCQLKVKVKSLRVRWSAAEAVASNFIERGVPGRLHQDVRLADEP</sequence>
<dbReference type="EMBL" id="RDSM01000001">
    <property type="protein sequence ID" value="RXH56836.1"/>
    <property type="molecule type" value="Genomic_DNA"/>
</dbReference>
<proteinExistence type="predicted"/>
<keyword evidence="2" id="KW-1185">Reference proteome</keyword>
<comment type="caution">
    <text evidence="1">The sequence shown here is derived from an EMBL/GenBank/DDBJ whole genome shotgun (WGS) entry which is preliminary data.</text>
</comment>
<organism evidence="1 2">
    <name type="scientific">Granulicella sibirica</name>
    <dbReference type="NCBI Taxonomy" id="2479048"/>
    <lineage>
        <taxon>Bacteria</taxon>
        <taxon>Pseudomonadati</taxon>
        <taxon>Acidobacteriota</taxon>
        <taxon>Terriglobia</taxon>
        <taxon>Terriglobales</taxon>
        <taxon>Acidobacteriaceae</taxon>
        <taxon>Granulicella</taxon>
    </lineage>
</organism>
<dbReference type="Proteomes" id="UP000289437">
    <property type="component" value="Unassembled WGS sequence"/>
</dbReference>
<dbReference type="AlphaFoldDB" id="A0A4Q0T5E0"/>
<reference evidence="2" key="2">
    <citation type="submission" date="2019-02" db="EMBL/GenBank/DDBJ databases">
        <title>Granulicella sibirica sp. nov., a psychrotolerant acidobacterium isolated from an organic soil layer in forested tundra, West Siberia.</title>
        <authorList>
            <person name="Oshkin I.Y."/>
            <person name="Kulichevskaya I.S."/>
            <person name="Rijpstra W.I.C."/>
            <person name="Sinninghe Damste J.S."/>
            <person name="Rakitin A.L."/>
            <person name="Ravin N.V."/>
            <person name="Dedysh S.N."/>
        </authorList>
    </citation>
    <scope>NUCLEOTIDE SEQUENCE [LARGE SCALE GENOMIC DNA]</scope>
    <source>
        <strain evidence="2">AF10</strain>
    </source>
</reference>
<evidence type="ECO:0000313" key="2">
    <source>
        <dbReference type="Proteomes" id="UP000289437"/>
    </source>
</evidence>
<evidence type="ECO:0000313" key="1">
    <source>
        <dbReference type="EMBL" id="RXH56836.1"/>
    </source>
</evidence>
<protein>
    <submittedName>
        <fullName evidence="1">Uncharacterized protein</fullName>
    </submittedName>
</protein>